<evidence type="ECO:0000313" key="1">
    <source>
        <dbReference type="EMBL" id="GFC79374.1"/>
    </source>
</evidence>
<organism evidence="1">
    <name type="scientific">Tanacetum cinerariifolium</name>
    <name type="common">Dalmatian daisy</name>
    <name type="synonym">Chrysanthemum cinerariifolium</name>
    <dbReference type="NCBI Taxonomy" id="118510"/>
    <lineage>
        <taxon>Eukaryota</taxon>
        <taxon>Viridiplantae</taxon>
        <taxon>Streptophyta</taxon>
        <taxon>Embryophyta</taxon>
        <taxon>Tracheophyta</taxon>
        <taxon>Spermatophyta</taxon>
        <taxon>Magnoliopsida</taxon>
        <taxon>eudicotyledons</taxon>
        <taxon>Gunneridae</taxon>
        <taxon>Pentapetalae</taxon>
        <taxon>asterids</taxon>
        <taxon>campanulids</taxon>
        <taxon>Asterales</taxon>
        <taxon>Asteraceae</taxon>
        <taxon>Asteroideae</taxon>
        <taxon>Anthemideae</taxon>
        <taxon>Anthemidinae</taxon>
        <taxon>Tanacetum</taxon>
    </lineage>
</organism>
<proteinExistence type="predicted"/>
<gene>
    <name evidence="1" type="ORF">Tci_851344</name>
</gene>
<dbReference type="AlphaFoldDB" id="A0A699R8T5"/>
<dbReference type="EMBL" id="BKCJ011070237">
    <property type="protein sequence ID" value="GFC79374.1"/>
    <property type="molecule type" value="Genomic_DNA"/>
</dbReference>
<reference evidence="1" key="1">
    <citation type="journal article" date="2019" name="Sci. Rep.">
        <title>Draft genome of Tanacetum cinerariifolium, the natural source of mosquito coil.</title>
        <authorList>
            <person name="Yamashiro T."/>
            <person name="Shiraishi A."/>
            <person name="Satake H."/>
            <person name="Nakayama K."/>
        </authorList>
    </citation>
    <scope>NUCLEOTIDE SEQUENCE</scope>
</reference>
<accession>A0A699R8T5</accession>
<feature type="non-terminal residue" evidence="1">
    <location>
        <position position="1"/>
    </location>
</feature>
<name>A0A699R8T5_TANCI</name>
<sequence>GGLMCQEAMGDMIAQTRVLDLKNTKTTQALEIDSLKRRVKNLKKKQRLRTHKLTTLYKVSLSVRVESSNDNADLGEDASKQRRIYDIDADKGY</sequence>
<protein>
    <submittedName>
        <fullName evidence="1">Uncharacterized protein</fullName>
    </submittedName>
</protein>
<comment type="caution">
    <text evidence="1">The sequence shown here is derived from an EMBL/GenBank/DDBJ whole genome shotgun (WGS) entry which is preliminary data.</text>
</comment>